<gene>
    <name evidence="1" type="ORF">DKT77_09770</name>
</gene>
<reference evidence="1 2" key="1">
    <citation type="submission" date="2018-05" db="EMBL/GenBank/DDBJ databases">
        <title>Rhodobacteraceae gen. nov., sp. nov. isolated from sea water.</title>
        <authorList>
            <person name="Ren Y."/>
        </authorList>
    </citation>
    <scope>NUCLEOTIDE SEQUENCE [LARGE SCALE GENOMIC DNA]</scope>
    <source>
        <strain evidence="1 2">TG-679</strain>
    </source>
</reference>
<dbReference type="EMBL" id="QGKU01000032">
    <property type="protein sequence ID" value="PWR02853.1"/>
    <property type="molecule type" value="Genomic_DNA"/>
</dbReference>
<protein>
    <submittedName>
        <fullName evidence="1">Uncharacterized protein</fullName>
    </submittedName>
</protein>
<evidence type="ECO:0000313" key="1">
    <source>
        <dbReference type="EMBL" id="PWR02853.1"/>
    </source>
</evidence>
<name>A0A2V2LM90_9RHOB</name>
<dbReference type="Proteomes" id="UP000245680">
    <property type="component" value="Unassembled WGS sequence"/>
</dbReference>
<comment type="caution">
    <text evidence="1">The sequence shown here is derived from an EMBL/GenBank/DDBJ whole genome shotgun (WGS) entry which is preliminary data.</text>
</comment>
<dbReference type="AlphaFoldDB" id="A0A2V2LM90"/>
<evidence type="ECO:0000313" key="2">
    <source>
        <dbReference type="Proteomes" id="UP000245680"/>
    </source>
</evidence>
<accession>A0A2V2LM90</accession>
<proteinExistence type="predicted"/>
<keyword evidence="2" id="KW-1185">Reference proteome</keyword>
<sequence>MAKALETRVAPKLAAYQPRLSLFPTTRPVTVCEMASLNGGKVAVMPGSSLGRTQVPLLSEAAEEGTTHLTRRHFRQVRKCPVCVRRRPSRSEK</sequence>
<organism evidence="1 2">
    <name type="scientific">Meridianimarinicoccus roseus</name>
    <dbReference type="NCBI Taxonomy" id="2072018"/>
    <lineage>
        <taxon>Bacteria</taxon>
        <taxon>Pseudomonadati</taxon>
        <taxon>Pseudomonadota</taxon>
        <taxon>Alphaproteobacteria</taxon>
        <taxon>Rhodobacterales</taxon>
        <taxon>Paracoccaceae</taxon>
        <taxon>Meridianimarinicoccus</taxon>
    </lineage>
</organism>